<keyword evidence="3" id="KW-1185">Reference proteome</keyword>
<feature type="region of interest" description="Disordered" evidence="1">
    <location>
        <begin position="39"/>
        <end position="94"/>
    </location>
</feature>
<feature type="compositionally biased region" description="Acidic residues" evidence="1">
    <location>
        <begin position="139"/>
        <end position="151"/>
    </location>
</feature>
<protein>
    <submittedName>
        <fullName evidence="2">Uncharacterized protein</fullName>
    </submittedName>
</protein>
<accession>A0AAV7F2E1</accession>
<evidence type="ECO:0000313" key="2">
    <source>
        <dbReference type="EMBL" id="KAG9455315.1"/>
    </source>
</evidence>
<feature type="compositionally biased region" description="Pro residues" evidence="1">
    <location>
        <begin position="61"/>
        <end position="78"/>
    </location>
</feature>
<sequence length="237" mass="25786">MNSGRGNDRGRDVSSDEVDAMIEAAEELVLLNLKTGSHIAGGRRRGSFDPDLASRFDALKVPPPPGSAKAAPPPPPSVPRKVEAAVPSTKEDEEINRILGDDLAARFAALKAAPSSSSASLSLGNFSDSSEQRYRFDGDDSDDEDDDVDEEGVSKREVEKMIEWAKDAARLDPSPSSDDEIDAEQDLIDDYLDDDDDLDAKSKQIRAEKKKKESSRTGRSILNLFSFSKRSRDSPST</sequence>
<evidence type="ECO:0000313" key="3">
    <source>
        <dbReference type="Proteomes" id="UP000825729"/>
    </source>
</evidence>
<feature type="compositionally biased region" description="Basic and acidic residues" evidence="1">
    <location>
        <begin position="152"/>
        <end position="170"/>
    </location>
</feature>
<dbReference type="EMBL" id="JAINDJ010000003">
    <property type="protein sequence ID" value="KAG9455315.1"/>
    <property type="molecule type" value="Genomic_DNA"/>
</dbReference>
<proteinExistence type="predicted"/>
<evidence type="ECO:0000256" key="1">
    <source>
        <dbReference type="SAM" id="MobiDB-lite"/>
    </source>
</evidence>
<feature type="compositionally biased region" description="Basic and acidic residues" evidence="1">
    <location>
        <begin position="46"/>
        <end position="58"/>
    </location>
</feature>
<organism evidence="2 3">
    <name type="scientific">Aristolochia fimbriata</name>
    <name type="common">White veined hardy Dutchman's pipe vine</name>
    <dbReference type="NCBI Taxonomy" id="158543"/>
    <lineage>
        <taxon>Eukaryota</taxon>
        <taxon>Viridiplantae</taxon>
        <taxon>Streptophyta</taxon>
        <taxon>Embryophyta</taxon>
        <taxon>Tracheophyta</taxon>
        <taxon>Spermatophyta</taxon>
        <taxon>Magnoliopsida</taxon>
        <taxon>Magnoliidae</taxon>
        <taxon>Piperales</taxon>
        <taxon>Aristolochiaceae</taxon>
        <taxon>Aristolochia</taxon>
    </lineage>
</organism>
<name>A0AAV7F2E1_ARIFI</name>
<dbReference type="AlphaFoldDB" id="A0AAV7F2E1"/>
<dbReference type="Proteomes" id="UP000825729">
    <property type="component" value="Unassembled WGS sequence"/>
</dbReference>
<gene>
    <name evidence="2" type="ORF">H6P81_008219</name>
</gene>
<reference evidence="2 3" key="1">
    <citation type="submission" date="2021-07" db="EMBL/GenBank/DDBJ databases">
        <title>The Aristolochia fimbriata genome: insights into angiosperm evolution, floral development and chemical biosynthesis.</title>
        <authorList>
            <person name="Jiao Y."/>
        </authorList>
    </citation>
    <scope>NUCLEOTIDE SEQUENCE [LARGE SCALE GENOMIC DNA]</scope>
    <source>
        <strain evidence="2">IBCAS-2021</strain>
        <tissue evidence="2">Leaf</tissue>
    </source>
</reference>
<feature type="compositionally biased region" description="Acidic residues" evidence="1">
    <location>
        <begin position="177"/>
        <end position="197"/>
    </location>
</feature>
<feature type="compositionally biased region" description="Low complexity" evidence="1">
    <location>
        <begin position="110"/>
        <end position="129"/>
    </location>
</feature>
<comment type="caution">
    <text evidence="2">The sequence shown here is derived from an EMBL/GenBank/DDBJ whole genome shotgun (WGS) entry which is preliminary data.</text>
</comment>
<feature type="region of interest" description="Disordered" evidence="1">
    <location>
        <begin position="110"/>
        <end position="197"/>
    </location>
</feature>